<comment type="caution">
    <text evidence="1">The sequence shown here is derived from an EMBL/GenBank/DDBJ whole genome shotgun (WGS) entry which is preliminary data.</text>
</comment>
<protein>
    <submittedName>
        <fullName evidence="1">Uncharacterized protein</fullName>
    </submittedName>
</protein>
<name>A0A1S9RD87_PENBI</name>
<gene>
    <name evidence="1" type="ORF">PEBR_35139</name>
</gene>
<dbReference type="Proteomes" id="UP000190744">
    <property type="component" value="Unassembled WGS sequence"/>
</dbReference>
<evidence type="ECO:0000313" key="2">
    <source>
        <dbReference type="Proteomes" id="UP000190744"/>
    </source>
</evidence>
<dbReference type="Gene3D" id="2.120.10.70">
    <property type="entry name" value="Fucose-specific lectin"/>
    <property type="match status" value="1"/>
</dbReference>
<dbReference type="AlphaFoldDB" id="A0A1S9RD87"/>
<accession>A0A1S9RD87</accession>
<evidence type="ECO:0000313" key="1">
    <source>
        <dbReference type="EMBL" id="OOQ83331.1"/>
    </source>
</evidence>
<sequence>MKLTLADYGARRQLGRDMEAAFTEATGIEGTTTLMHAMPSGAGWHVDTEDLLESFTADITSSSSSIPDASLLAIGSHGDGHLTYWHATPSGGIVSAQKSPSGEWKKGDVAPDGSIAPGGSLQAASREPGKIDLLRFSPTGVPKGRSSIVDVISTSTMPFVTNRLQCRGRRLR</sequence>
<proteinExistence type="predicted"/>
<reference evidence="2" key="1">
    <citation type="submission" date="2015-09" db="EMBL/GenBank/DDBJ databases">
        <authorList>
            <person name="Fill T.P."/>
            <person name="Baretta J.F."/>
            <person name="de Almeida L.G."/>
            <person name="Rocha M."/>
            <person name="de Souza D.H."/>
            <person name="Malavazi I."/>
            <person name="Cerdeira L.T."/>
            <person name="Hong H."/>
            <person name="Samborskyy M."/>
            <person name="de Vasconcelos A.T."/>
            <person name="Leadlay P."/>
            <person name="Rodrigues-Filho E."/>
        </authorList>
    </citation>
    <scope>NUCLEOTIDE SEQUENCE [LARGE SCALE GENOMIC DNA]</scope>
    <source>
        <strain evidence="2">LaBioMMi 136</strain>
    </source>
</reference>
<organism evidence="1 2">
    <name type="scientific">Penicillium brasilianum</name>
    <dbReference type="NCBI Taxonomy" id="104259"/>
    <lineage>
        <taxon>Eukaryota</taxon>
        <taxon>Fungi</taxon>
        <taxon>Dikarya</taxon>
        <taxon>Ascomycota</taxon>
        <taxon>Pezizomycotina</taxon>
        <taxon>Eurotiomycetes</taxon>
        <taxon>Eurotiomycetidae</taxon>
        <taxon>Eurotiales</taxon>
        <taxon>Aspergillaceae</taxon>
        <taxon>Penicillium</taxon>
    </lineage>
</organism>
<dbReference type="EMBL" id="LJBN01000199">
    <property type="protein sequence ID" value="OOQ83331.1"/>
    <property type="molecule type" value="Genomic_DNA"/>
</dbReference>